<keyword evidence="5" id="KW-0521">NADP</keyword>
<dbReference type="GO" id="GO:0016491">
    <property type="term" value="F:oxidoreductase activity"/>
    <property type="evidence" value="ECO:0007669"/>
    <property type="project" value="UniProtKB-UniRule"/>
</dbReference>
<feature type="region of interest" description="Disordered" evidence="6">
    <location>
        <begin position="1"/>
        <end position="27"/>
    </location>
</feature>
<dbReference type="Gene3D" id="3.40.109.10">
    <property type="entry name" value="NADH Oxidase"/>
    <property type="match status" value="1"/>
</dbReference>
<gene>
    <name evidence="8" type="ORF">B843_04770</name>
</gene>
<evidence type="ECO:0000256" key="5">
    <source>
        <dbReference type="PIRNR" id="PIRNR005426"/>
    </source>
</evidence>
<evidence type="ECO:0000313" key="9">
    <source>
        <dbReference type="Proteomes" id="UP000019222"/>
    </source>
</evidence>
<dbReference type="Pfam" id="PF00881">
    <property type="entry name" value="Nitroreductase"/>
    <property type="match status" value="1"/>
</dbReference>
<evidence type="ECO:0000256" key="1">
    <source>
        <dbReference type="ARBA" id="ARBA00008366"/>
    </source>
</evidence>
<proteinExistence type="inferred from homology"/>
<name>W5Y765_9CORY</name>
<reference evidence="8 9" key="1">
    <citation type="submission" date="2013-02" db="EMBL/GenBank/DDBJ databases">
        <title>The complete genome sequence of Corynebacterium vitaeruminis DSM 20294.</title>
        <authorList>
            <person name="Ruckert C."/>
            <person name="Albersmeier A."/>
            <person name="Kalinowski J."/>
        </authorList>
    </citation>
    <scope>NUCLEOTIDE SEQUENCE [LARGE SCALE GENOMIC DNA]</scope>
    <source>
        <strain evidence="9">ATCC 10234</strain>
    </source>
</reference>
<dbReference type="STRING" id="1224164.B843_04770"/>
<feature type="compositionally biased region" description="Polar residues" evidence="6">
    <location>
        <begin position="15"/>
        <end position="27"/>
    </location>
</feature>
<dbReference type="RefSeq" id="WP_244877354.1">
    <property type="nucleotide sequence ID" value="NZ_CP004353.1"/>
</dbReference>
<dbReference type="KEGG" id="cvt:B843_04770"/>
<dbReference type="PIRSF" id="PIRSF005426">
    <property type="entry name" value="Frp"/>
    <property type="match status" value="1"/>
</dbReference>
<dbReference type="InterPro" id="IPR029479">
    <property type="entry name" value="Nitroreductase"/>
</dbReference>
<keyword evidence="9" id="KW-1185">Reference proteome</keyword>
<dbReference type="CDD" id="cd02146">
    <property type="entry name" value="NfsA-like"/>
    <property type="match status" value="1"/>
</dbReference>
<dbReference type="PATRIC" id="fig|1224164.3.peg.950"/>
<evidence type="ECO:0000259" key="7">
    <source>
        <dbReference type="Pfam" id="PF00881"/>
    </source>
</evidence>
<evidence type="ECO:0000256" key="4">
    <source>
        <dbReference type="ARBA" id="ARBA00023002"/>
    </source>
</evidence>
<evidence type="ECO:0000256" key="2">
    <source>
        <dbReference type="ARBA" id="ARBA00022630"/>
    </source>
</evidence>
<accession>W5Y765</accession>
<feature type="domain" description="Nitroreductase" evidence="7">
    <location>
        <begin position="35"/>
        <end position="188"/>
    </location>
</feature>
<dbReference type="eggNOG" id="COG0778">
    <property type="taxonomic scope" value="Bacteria"/>
</dbReference>
<keyword evidence="2 5" id="KW-0285">Flavoprotein</keyword>
<dbReference type="Proteomes" id="UP000019222">
    <property type="component" value="Chromosome"/>
</dbReference>
<dbReference type="PANTHER" id="PTHR43425">
    <property type="entry name" value="OXYGEN-INSENSITIVE NADPH NITROREDUCTASE"/>
    <property type="match status" value="1"/>
</dbReference>
<dbReference type="AlphaFoldDB" id="W5Y765"/>
<dbReference type="EMBL" id="CP004353">
    <property type="protein sequence ID" value="AHI22343.1"/>
    <property type="molecule type" value="Genomic_DNA"/>
</dbReference>
<feature type="compositionally biased region" description="Low complexity" evidence="6">
    <location>
        <begin position="1"/>
        <end position="14"/>
    </location>
</feature>
<organism evidence="8 9">
    <name type="scientific">Corynebacterium vitaeruminis DSM 20294</name>
    <dbReference type="NCBI Taxonomy" id="1224164"/>
    <lineage>
        <taxon>Bacteria</taxon>
        <taxon>Bacillati</taxon>
        <taxon>Actinomycetota</taxon>
        <taxon>Actinomycetes</taxon>
        <taxon>Mycobacteriales</taxon>
        <taxon>Corynebacteriaceae</taxon>
        <taxon>Corynebacterium</taxon>
    </lineage>
</organism>
<dbReference type="SUPFAM" id="SSF55469">
    <property type="entry name" value="FMN-dependent nitroreductase-like"/>
    <property type="match status" value="1"/>
</dbReference>
<dbReference type="PANTHER" id="PTHR43425:SF2">
    <property type="entry name" value="OXYGEN-INSENSITIVE NADPH NITROREDUCTASE"/>
    <property type="match status" value="1"/>
</dbReference>
<dbReference type="InterPro" id="IPR000415">
    <property type="entry name" value="Nitroreductase-like"/>
</dbReference>
<dbReference type="InterPro" id="IPR016446">
    <property type="entry name" value="Flavin_OxRdtase_Frp"/>
</dbReference>
<dbReference type="HOGENOM" id="CLU_070764_0_2_11"/>
<keyword evidence="3 5" id="KW-0288">FMN</keyword>
<keyword evidence="4 5" id="KW-0560">Oxidoreductase</keyword>
<sequence length="273" mass="30162">MNPATDVTTDAPTDQLCTAPSAPISNPTIDQQLRHRTIRQYQDKPLPAEVLDTLLTVARHGATSSFFQHFSIIHVTDPAVREQMYLSSGQPYVGGTKADLFVFVIDLHRNAEIRRAAGKDLEPLTRTGVFFQGYQDTMIAAQNMVVAAESMGLGTTYLGSLTNDVERVIEALKLPDYTFPAVGMLVGYPDQTPQFKPRLPRALTVGENAYPELGEHAEELAAYDQTVQEYYDLRDANNRVDSFSNQVANNLGKGPFVESDVRAVLLRQGLCLK</sequence>
<protein>
    <submittedName>
        <fullName evidence="8">NADPH-flavin oxidoreductase</fullName>
    </submittedName>
</protein>
<evidence type="ECO:0000256" key="6">
    <source>
        <dbReference type="SAM" id="MobiDB-lite"/>
    </source>
</evidence>
<evidence type="ECO:0000313" key="8">
    <source>
        <dbReference type="EMBL" id="AHI22343.1"/>
    </source>
</evidence>
<comment type="similarity">
    <text evidence="1 5">Belongs to the flavin oxidoreductase frp family.</text>
</comment>
<evidence type="ECO:0000256" key="3">
    <source>
        <dbReference type="ARBA" id="ARBA00022643"/>
    </source>
</evidence>